<gene>
    <name evidence="1" type="ORF">L2E82_41060</name>
</gene>
<protein>
    <submittedName>
        <fullName evidence="1">Uncharacterized protein</fullName>
    </submittedName>
</protein>
<dbReference type="Proteomes" id="UP001055811">
    <property type="component" value="Linkage Group LG07"/>
</dbReference>
<evidence type="ECO:0000313" key="2">
    <source>
        <dbReference type="Proteomes" id="UP001055811"/>
    </source>
</evidence>
<reference evidence="2" key="1">
    <citation type="journal article" date="2022" name="Mol. Ecol. Resour.">
        <title>The genomes of chicory, endive, great burdock and yacon provide insights into Asteraceae palaeo-polyploidization history and plant inulin production.</title>
        <authorList>
            <person name="Fan W."/>
            <person name="Wang S."/>
            <person name="Wang H."/>
            <person name="Wang A."/>
            <person name="Jiang F."/>
            <person name="Liu H."/>
            <person name="Zhao H."/>
            <person name="Xu D."/>
            <person name="Zhang Y."/>
        </authorList>
    </citation>
    <scope>NUCLEOTIDE SEQUENCE [LARGE SCALE GENOMIC DNA]</scope>
    <source>
        <strain evidence="2">cv. Punajuju</strain>
    </source>
</reference>
<accession>A0ACB9ANF7</accession>
<dbReference type="EMBL" id="CM042015">
    <property type="protein sequence ID" value="KAI3711174.1"/>
    <property type="molecule type" value="Genomic_DNA"/>
</dbReference>
<reference evidence="1 2" key="2">
    <citation type="journal article" date="2022" name="Mol. Ecol. Resour.">
        <title>The genomes of chicory, endive, great burdock and yacon provide insights into Asteraceae paleo-polyploidization history and plant inulin production.</title>
        <authorList>
            <person name="Fan W."/>
            <person name="Wang S."/>
            <person name="Wang H."/>
            <person name="Wang A."/>
            <person name="Jiang F."/>
            <person name="Liu H."/>
            <person name="Zhao H."/>
            <person name="Xu D."/>
            <person name="Zhang Y."/>
        </authorList>
    </citation>
    <scope>NUCLEOTIDE SEQUENCE [LARGE SCALE GENOMIC DNA]</scope>
    <source>
        <strain evidence="2">cv. Punajuju</strain>
        <tissue evidence="1">Leaves</tissue>
    </source>
</reference>
<organism evidence="1 2">
    <name type="scientific">Cichorium intybus</name>
    <name type="common">Chicory</name>
    <dbReference type="NCBI Taxonomy" id="13427"/>
    <lineage>
        <taxon>Eukaryota</taxon>
        <taxon>Viridiplantae</taxon>
        <taxon>Streptophyta</taxon>
        <taxon>Embryophyta</taxon>
        <taxon>Tracheophyta</taxon>
        <taxon>Spermatophyta</taxon>
        <taxon>Magnoliopsida</taxon>
        <taxon>eudicotyledons</taxon>
        <taxon>Gunneridae</taxon>
        <taxon>Pentapetalae</taxon>
        <taxon>asterids</taxon>
        <taxon>campanulids</taxon>
        <taxon>Asterales</taxon>
        <taxon>Asteraceae</taxon>
        <taxon>Cichorioideae</taxon>
        <taxon>Cichorieae</taxon>
        <taxon>Cichoriinae</taxon>
        <taxon>Cichorium</taxon>
    </lineage>
</organism>
<sequence>MKITMQTIFLLLIVAVHIDMYMTVASRVQIMHPKAPSQDVLIFDHDNEYTLPQKNSGPSRGGEGHLAPNEYNLPQKNSGPSPGGEGHLAPNEYNLPQKNSGPSPGGKGHLAPNSLGWS</sequence>
<name>A0ACB9ANF7_CICIN</name>
<keyword evidence="2" id="KW-1185">Reference proteome</keyword>
<proteinExistence type="predicted"/>
<evidence type="ECO:0000313" key="1">
    <source>
        <dbReference type="EMBL" id="KAI3711174.1"/>
    </source>
</evidence>
<comment type="caution">
    <text evidence="1">The sequence shown here is derived from an EMBL/GenBank/DDBJ whole genome shotgun (WGS) entry which is preliminary data.</text>
</comment>